<organism evidence="1 2">
    <name type="scientific">Angomonas deanei</name>
    <dbReference type="NCBI Taxonomy" id="59799"/>
    <lineage>
        <taxon>Eukaryota</taxon>
        <taxon>Discoba</taxon>
        <taxon>Euglenozoa</taxon>
        <taxon>Kinetoplastea</taxon>
        <taxon>Metakinetoplastina</taxon>
        <taxon>Trypanosomatida</taxon>
        <taxon>Trypanosomatidae</taxon>
        <taxon>Strigomonadinae</taxon>
        <taxon>Angomonas</taxon>
    </lineage>
</organism>
<dbReference type="VEuPathDB" id="TriTrypDB:ADEAN_000458500"/>
<gene>
    <name evidence="1" type="ORF">ADEAN_000458500</name>
</gene>
<sequence>MSLVKTGDAIRALDAPRLLIAAAQPYQTIVGPALSTNFLYQPQLLPFQKLPFHSSHTGPVTSLYYYTLFSSLAEFAETPRPVRYSNVKQVSPPLEHFWREVGVLNTFYCTNYVPTKDSLREHPAVGAVELVKDSHRSNANVRMSLYSSEHVPCSSVLLTGPRDTKQEVYHSGEAPVPVKGLPPLDVPRTQEEFYTPLCISREEQITRLDLLGSPSKETTPYGGLYGPLVVLRNALGYAQRGCYRLEAAEGGAVVPPWLLYTAMTDFHSRLLEEGHIPLEVEKSTPWFLCAQQVVHAEDVVFDEPFDMVCAPPKYFQKYRLPPWRHQLGMPDLKGDRPCSCVRLEIRQRDLVVCSGTFFFCPLL</sequence>
<protein>
    <submittedName>
        <fullName evidence="1">Uncharacterized protein</fullName>
    </submittedName>
</protein>
<dbReference type="EMBL" id="LR877152">
    <property type="protein sequence ID" value="CAD2217107.1"/>
    <property type="molecule type" value="Genomic_DNA"/>
</dbReference>
<evidence type="ECO:0000313" key="2">
    <source>
        <dbReference type="Proteomes" id="UP000515908"/>
    </source>
</evidence>
<proteinExistence type="predicted"/>
<keyword evidence="2" id="KW-1185">Reference proteome</keyword>
<dbReference type="AlphaFoldDB" id="A0A7G2CDS4"/>
<name>A0A7G2CDS4_9TRYP</name>
<reference evidence="1 2" key="1">
    <citation type="submission" date="2020-08" db="EMBL/GenBank/DDBJ databases">
        <authorList>
            <person name="Newling K."/>
            <person name="Davey J."/>
            <person name="Forrester S."/>
        </authorList>
    </citation>
    <scope>NUCLEOTIDE SEQUENCE [LARGE SCALE GENOMIC DNA]</scope>
    <source>
        <strain evidence="2">Crithidia deanei Carvalho (ATCC PRA-265)</strain>
    </source>
</reference>
<accession>A0A7G2CDS4</accession>
<evidence type="ECO:0000313" key="1">
    <source>
        <dbReference type="EMBL" id="CAD2217107.1"/>
    </source>
</evidence>
<dbReference type="Proteomes" id="UP000515908">
    <property type="component" value="Chromosome 08"/>
</dbReference>